<dbReference type="GO" id="GO:0015074">
    <property type="term" value="P:DNA integration"/>
    <property type="evidence" value="ECO:0007669"/>
    <property type="project" value="InterPro"/>
</dbReference>
<accession>A0A371EP27</accession>
<dbReference type="Pfam" id="PF00665">
    <property type="entry name" value="rve"/>
    <property type="match status" value="1"/>
</dbReference>
<gene>
    <name evidence="2" type="primary">gag-pol</name>
    <name evidence="2" type="ORF">CR513_53277</name>
</gene>
<dbReference type="InterPro" id="IPR012337">
    <property type="entry name" value="RNaseH-like_sf"/>
</dbReference>
<dbReference type="InterPro" id="IPR052160">
    <property type="entry name" value="Gypsy_RT_Integrase-like"/>
</dbReference>
<protein>
    <submittedName>
        <fullName evidence="2">Gag-Pol polyprotein</fullName>
    </submittedName>
</protein>
<dbReference type="Gene3D" id="3.30.420.10">
    <property type="entry name" value="Ribonuclease H-like superfamily/Ribonuclease H"/>
    <property type="match status" value="1"/>
</dbReference>
<reference evidence="2" key="1">
    <citation type="submission" date="2018-05" db="EMBL/GenBank/DDBJ databases">
        <title>Draft genome of Mucuna pruriens seed.</title>
        <authorList>
            <person name="Nnadi N.E."/>
            <person name="Vos R."/>
            <person name="Hasami M.H."/>
            <person name="Devisetty U.K."/>
            <person name="Aguiy J.C."/>
        </authorList>
    </citation>
    <scope>NUCLEOTIDE SEQUENCE [LARGE SCALE GENOMIC DNA]</scope>
    <source>
        <strain evidence="2">JCA_2017</strain>
    </source>
</reference>
<dbReference type="SUPFAM" id="SSF53098">
    <property type="entry name" value="Ribonuclease H-like"/>
    <property type="match status" value="1"/>
</dbReference>
<evidence type="ECO:0000259" key="1">
    <source>
        <dbReference type="PROSITE" id="PS50994"/>
    </source>
</evidence>
<dbReference type="Proteomes" id="UP000257109">
    <property type="component" value="Unassembled WGS sequence"/>
</dbReference>
<feature type="non-terminal residue" evidence="2">
    <location>
        <position position="1"/>
    </location>
</feature>
<dbReference type="EMBL" id="QJKJ01012833">
    <property type="protein sequence ID" value="RDX67802.1"/>
    <property type="molecule type" value="Genomic_DNA"/>
</dbReference>
<proteinExistence type="predicted"/>
<comment type="caution">
    <text evidence="2">The sequence shown here is derived from an EMBL/GenBank/DDBJ whole genome shotgun (WGS) entry which is preliminary data.</text>
</comment>
<evidence type="ECO:0000313" key="3">
    <source>
        <dbReference type="Proteomes" id="UP000257109"/>
    </source>
</evidence>
<sequence>MFALDKFRSYILGSKIIVFFDHVALRFLLKKPDVKPRLIRDKKGVEHSIAYHLSWIKRESDSMPIQDEFPNEQLLHINTPTPWFVDICNFVVASQFPPKASQLYKEKLRGSFPVSNGYSYILLVVDYVSQWVEAIATKTNDAKVVVDFLKSNIFYRFGVLKAFISDQGSHFCNRSMSTLLHKYGVVHRVATAYHPQTNDQAEVFNREIKKTSSCKNWTNSVWKPIRTPRSISKSSLQATARNP</sequence>
<dbReference type="PROSITE" id="PS50994">
    <property type="entry name" value="INTEGRASE"/>
    <property type="match status" value="1"/>
</dbReference>
<name>A0A371EP27_MUCPR</name>
<feature type="domain" description="Integrase catalytic" evidence="1">
    <location>
        <begin position="93"/>
        <end position="210"/>
    </location>
</feature>
<dbReference type="InterPro" id="IPR036397">
    <property type="entry name" value="RNaseH_sf"/>
</dbReference>
<evidence type="ECO:0000313" key="2">
    <source>
        <dbReference type="EMBL" id="RDX67802.1"/>
    </source>
</evidence>
<dbReference type="PANTHER" id="PTHR47266">
    <property type="entry name" value="ENDONUCLEASE-RELATED"/>
    <property type="match status" value="1"/>
</dbReference>
<organism evidence="2 3">
    <name type="scientific">Mucuna pruriens</name>
    <name type="common">Velvet bean</name>
    <name type="synonym">Dolichos pruriens</name>
    <dbReference type="NCBI Taxonomy" id="157652"/>
    <lineage>
        <taxon>Eukaryota</taxon>
        <taxon>Viridiplantae</taxon>
        <taxon>Streptophyta</taxon>
        <taxon>Embryophyta</taxon>
        <taxon>Tracheophyta</taxon>
        <taxon>Spermatophyta</taxon>
        <taxon>Magnoliopsida</taxon>
        <taxon>eudicotyledons</taxon>
        <taxon>Gunneridae</taxon>
        <taxon>Pentapetalae</taxon>
        <taxon>rosids</taxon>
        <taxon>fabids</taxon>
        <taxon>Fabales</taxon>
        <taxon>Fabaceae</taxon>
        <taxon>Papilionoideae</taxon>
        <taxon>50 kb inversion clade</taxon>
        <taxon>NPAAA clade</taxon>
        <taxon>indigoferoid/millettioid clade</taxon>
        <taxon>Phaseoleae</taxon>
        <taxon>Mucuna</taxon>
    </lineage>
</organism>
<keyword evidence="3" id="KW-1185">Reference proteome</keyword>
<dbReference type="AlphaFoldDB" id="A0A371EP27"/>
<dbReference type="GO" id="GO:0003676">
    <property type="term" value="F:nucleic acid binding"/>
    <property type="evidence" value="ECO:0007669"/>
    <property type="project" value="InterPro"/>
</dbReference>
<dbReference type="OrthoDB" id="1433105at2759"/>
<dbReference type="InterPro" id="IPR001584">
    <property type="entry name" value="Integrase_cat-core"/>
</dbReference>